<evidence type="ECO:0000256" key="3">
    <source>
        <dbReference type="ARBA" id="ARBA00010136"/>
    </source>
</evidence>
<keyword evidence="10" id="KW-0862">Zinc</keyword>
<evidence type="ECO:0000313" key="17">
    <source>
        <dbReference type="Proteomes" id="UP001596425"/>
    </source>
</evidence>
<dbReference type="InterPro" id="IPR050344">
    <property type="entry name" value="Peptidase_M1_aminopeptidases"/>
</dbReference>
<evidence type="ECO:0000313" key="16">
    <source>
        <dbReference type="EMBL" id="MFC6633358.1"/>
    </source>
</evidence>
<dbReference type="InterPro" id="IPR027268">
    <property type="entry name" value="Peptidase_M4/M1_CTD_sf"/>
</dbReference>
<dbReference type="PANTHER" id="PTHR11533">
    <property type="entry name" value="PROTEASE M1 ZINC METALLOPROTEASE"/>
    <property type="match status" value="1"/>
</dbReference>
<evidence type="ECO:0000259" key="15">
    <source>
        <dbReference type="Pfam" id="PF17900"/>
    </source>
</evidence>
<keyword evidence="11" id="KW-0482">Metalloprotease</keyword>
<evidence type="ECO:0000256" key="11">
    <source>
        <dbReference type="ARBA" id="ARBA00023049"/>
    </source>
</evidence>
<dbReference type="NCBIfam" id="TIGR02412">
    <property type="entry name" value="pepN_strep_liv"/>
    <property type="match status" value="1"/>
</dbReference>
<keyword evidence="6 16" id="KW-0031">Aminopeptidase</keyword>
<comment type="caution">
    <text evidence="16">The sequence shown here is derived from an EMBL/GenBank/DDBJ whole genome shotgun (WGS) entry which is preliminary data.</text>
</comment>
<dbReference type="CDD" id="cd09602">
    <property type="entry name" value="M1_APN"/>
    <property type="match status" value="1"/>
</dbReference>
<dbReference type="Proteomes" id="UP001596425">
    <property type="component" value="Unassembled WGS sequence"/>
</dbReference>
<dbReference type="Gene3D" id="1.10.390.10">
    <property type="entry name" value="Neutral Protease Domain 2"/>
    <property type="match status" value="1"/>
</dbReference>
<organism evidence="16 17">
    <name type="scientific">Microbulbifer taiwanensis</name>
    <dbReference type="NCBI Taxonomy" id="986746"/>
    <lineage>
        <taxon>Bacteria</taxon>
        <taxon>Pseudomonadati</taxon>
        <taxon>Pseudomonadota</taxon>
        <taxon>Gammaproteobacteria</taxon>
        <taxon>Cellvibrionales</taxon>
        <taxon>Microbulbiferaceae</taxon>
        <taxon>Microbulbifer</taxon>
    </lineage>
</organism>
<dbReference type="InterPro" id="IPR045357">
    <property type="entry name" value="Aminopeptidase_N-like_N"/>
</dbReference>
<keyword evidence="9 16" id="KW-0378">Hydrolase</keyword>
<dbReference type="GO" id="GO:0016285">
    <property type="term" value="F:alanyl aminopeptidase activity"/>
    <property type="evidence" value="ECO:0007669"/>
    <property type="project" value="UniProtKB-EC"/>
</dbReference>
<comment type="cofactor">
    <cofactor evidence="2">
        <name>Zn(2+)</name>
        <dbReference type="ChEBI" id="CHEBI:29105"/>
    </cofactor>
</comment>
<keyword evidence="17" id="KW-1185">Reference proteome</keyword>
<feature type="domain" description="ERAP1-like C-terminal" evidence="14">
    <location>
        <begin position="563"/>
        <end position="868"/>
    </location>
</feature>
<proteinExistence type="inferred from homology"/>
<evidence type="ECO:0000256" key="10">
    <source>
        <dbReference type="ARBA" id="ARBA00022833"/>
    </source>
</evidence>
<feature type="domain" description="Aminopeptidase N-like N-terminal" evidence="15">
    <location>
        <begin position="61"/>
        <end position="230"/>
    </location>
</feature>
<dbReference type="PRINTS" id="PR00756">
    <property type="entry name" value="ALADIPTASE"/>
</dbReference>
<dbReference type="InterPro" id="IPR012778">
    <property type="entry name" value="Pept_M1_aminopeptidase"/>
</dbReference>
<dbReference type="InterPro" id="IPR001930">
    <property type="entry name" value="Peptidase_M1"/>
</dbReference>
<evidence type="ECO:0000256" key="4">
    <source>
        <dbReference type="ARBA" id="ARBA00012564"/>
    </source>
</evidence>
<comment type="catalytic activity">
    <reaction evidence="1">
        <text>Release of an N-terminal amino acid, Xaa-|-Yaa- from a peptide, amide or arylamide. Xaa is preferably Ala, but may be most amino acids including Pro (slow action). When a terminal hydrophobic residue is followed by a prolyl residue, the two may be released as an intact Xaa-Pro dipeptide.</text>
        <dbReference type="EC" id="3.4.11.2"/>
    </reaction>
</comment>
<keyword evidence="7" id="KW-0645">Protease</keyword>
<name>A0ABW1YN96_9GAMM</name>
<dbReference type="Pfam" id="PF11838">
    <property type="entry name" value="ERAP1_C"/>
    <property type="match status" value="1"/>
</dbReference>
<dbReference type="PANTHER" id="PTHR11533:SF174">
    <property type="entry name" value="PUROMYCIN-SENSITIVE AMINOPEPTIDASE-RELATED"/>
    <property type="match status" value="1"/>
</dbReference>
<dbReference type="PROSITE" id="PS51257">
    <property type="entry name" value="PROKAR_LIPOPROTEIN"/>
    <property type="match status" value="1"/>
</dbReference>
<evidence type="ECO:0000256" key="9">
    <source>
        <dbReference type="ARBA" id="ARBA00022801"/>
    </source>
</evidence>
<evidence type="ECO:0000256" key="1">
    <source>
        <dbReference type="ARBA" id="ARBA00000098"/>
    </source>
</evidence>
<dbReference type="InterPro" id="IPR042097">
    <property type="entry name" value="Aminopeptidase_N-like_N_sf"/>
</dbReference>
<dbReference type="Pfam" id="PF17900">
    <property type="entry name" value="Peptidase_M1_N"/>
    <property type="match status" value="1"/>
</dbReference>
<evidence type="ECO:0000256" key="6">
    <source>
        <dbReference type="ARBA" id="ARBA00022438"/>
    </source>
</evidence>
<dbReference type="RefSeq" id="WP_193189165.1">
    <property type="nucleotide sequence ID" value="NZ_JACZFR010000001.1"/>
</dbReference>
<evidence type="ECO:0000256" key="5">
    <source>
        <dbReference type="ARBA" id="ARBA00015611"/>
    </source>
</evidence>
<dbReference type="Pfam" id="PF01433">
    <property type="entry name" value="Peptidase_M1"/>
    <property type="match status" value="1"/>
</dbReference>
<dbReference type="EMBL" id="JBHSVR010000001">
    <property type="protein sequence ID" value="MFC6633358.1"/>
    <property type="molecule type" value="Genomic_DNA"/>
</dbReference>
<dbReference type="SUPFAM" id="SSF63737">
    <property type="entry name" value="Leukotriene A4 hydrolase N-terminal domain"/>
    <property type="match status" value="1"/>
</dbReference>
<dbReference type="InterPro" id="IPR024571">
    <property type="entry name" value="ERAP1-like_C_dom"/>
</dbReference>
<dbReference type="SUPFAM" id="SSF55486">
    <property type="entry name" value="Metalloproteases ('zincins'), catalytic domain"/>
    <property type="match status" value="1"/>
</dbReference>
<evidence type="ECO:0000256" key="2">
    <source>
        <dbReference type="ARBA" id="ARBA00001947"/>
    </source>
</evidence>
<dbReference type="Gene3D" id="2.60.40.1730">
    <property type="entry name" value="tricorn interacting facor f3 domain"/>
    <property type="match status" value="1"/>
</dbReference>
<dbReference type="InterPro" id="IPR014782">
    <property type="entry name" value="Peptidase_M1_dom"/>
</dbReference>
<evidence type="ECO:0000256" key="8">
    <source>
        <dbReference type="ARBA" id="ARBA00022723"/>
    </source>
</evidence>
<keyword evidence="8" id="KW-0479">Metal-binding</keyword>
<evidence type="ECO:0000256" key="7">
    <source>
        <dbReference type="ARBA" id="ARBA00022670"/>
    </source>
</evidence>
<gene>
    <name evidence="16" type="primary">pepN</name>
    <name evidence="16" type="ORF">ACFQBM_08710</name>
</gene>
<accession>A0ABW1YN96</accession>
<protein>
    <recommendedName>
        <fullName evidence="5">Aminopeptidase N</fullName>
        <ecNumber evidence="4">3.4.11.2</ecNumber>
    </recommendedName>
</protein>
<reference evidence="17" key="1">
    <citation type="journal article" date="2019" name="Int. J. Syst. Evol. Microbiol.">
        <title>The Global Catalogue of Microorganisms (GCM) 10K type strain sequencing project: providing services to taxonomists for standard genome sequencing and annotation.</title>
        <authorList>
            <consortium name="The Broad Institute Genomics Platform"/>
            <consortium name="The Broad Institute Genome Sequencing Center for Infectious Disease"/>
            <person name="Wu L."/>
            <person name="Ma J."/>
        </authorList>
    </citation>
    <scope>NUCLEOTIDE SEQUENCE [LARGE SCALE GENOMIC DNA]</scope>
    <source>
        <strain evidence="17">CGMCC 1.13718</strain>
    </source>
</reference>
<feature type="domain" description="Peptidase M1 membrane alanine aminopeptidase" evidence="13">
    <location>
        <begin position="271"/>
        <end position="481"/>
    </location>
</feature>
<feature type="chain" id="PRO_5047029462" description="Aminopeptidase N" evidence="12">
    <location>
        <begin position="19"/>
        <end position="891"/>
    </location>
</feature>
<comment type="similarity">
    <text evidence="3">Belongs to the peptidase M1 family.</text>
</comment>
<keyword evidence="12" id="KW-0732">Signal</keyword>
<evidence type="ECO:0000259" key="14">
    <source>
        <dbReference type="Pfam" id="PF11838"/>
    </source>
</evidence>
<evidence type="ECO:0000259" key="13">
    <source>
        <dbReference type="Pfam" id="PF01433"/>
    </source>
</evidence>
<sequence>MIRTGKFAATLLCSAILAACGQESSNQPAIESSAAAVIRADAPGQSETYAKLRKRQIATVDYQLSITLDKSGESFSGQVIADTKFNGALKQPLTIDFAGGSVDSVSVDGKAVPFEYNGHFITIAPEQLTGDAHAIAVNYQHPYSSDGSGLHRFEDPEDGKVYMYTDFEPYDANRLFPHFDQPNLKAHYTLDVVAPKDWIIVSSVREKKVEKNGALKHWYFPQSAKFSSYIFSLHAGPFHVWEDDADGIPLRLMARQSLAQYVKPDDWFTFTKQSFEFFQPYFEIDYPFVKYDQVIVPDFNAGAMENVAAVTFNEAYVSRGEKTQAQRMRLANVIAHEMAHMWFGDLVTMNWWDDLWLNESFATYMANLSLAENSEFTNTWENFYLGTKQWAYHSDLQPTTHAIQLPVKNTDEAFANFDGITYGKGGSILKQLPYYLGKEEFRKGVSNYLKDLSYKNSTLDDFMGHLGAAAGKDLDQWQQQWLYQAGLNTIAASFQCDKGEVTSLTLTQSAPEDYPTLREQRTQIGFYNMENGSMVLSKAIPVLYQGGKTKIAEAVGQPCPQIVYPNEGDWAFAKVNLDPVSVENMSRHINDIEKPFTRLMLWQSLYDSVYDAKLPLDEYVSFALSNAGSERDINVVRLVSHHLGYAYSYLNQVAIDPAKRDELQLAIENFVWEQLQQAQAGSDAQKTWFSTFTDVAHSETALADARLLLQGERNIDGLTLDPDMRWDLIALQNQHLFGDYEQAIERELAADNSDRSQLNAIAAEAVRPLAESKTKWLENILQHRDDFKLSQLKYAAFSLFPTEQGELYEANMERIISAMDEVNTSDAPEYVGTYAKLFPLNCSDRGVQQLSEILDSGKPLNPLLEKALKNRRFENQRCLNMAALLNGSNKG</sequence>
<feature type="signal peptide" evidence="12">
    <location>
        <begin position="1"/>
        <end position="18"/>
    </location>
</feature>
<evidence type="ECO:0000256" key="12">
    <source>
        <dbReference type="SAM" id="SignalP"/>
    </source>
</evidence>
<dbReference type="EC" id="3.4.11.2" evidence="4"/>